<proteinExistence type="predicted"/>
<evidence type="ECO:0000313" key="1">
    <source>
        <dbReference type="EMBL" id="UNY48911.1"/>
    </source>
</evidence>
<sequence>MSRKRILICFVDNGDIKHTVAKNIMLDKIEKEMKEEGKELLDKYNDFKSFKLTFKDSSTIQSVPFSHLSKSTLTMGEKFAFTHVYIDDAVKDMFEGTPFMSKFVESLLVNNDARFDTNGKRVNFYSLKDSNLEIN</sequence>
<dbReference type="EMBL" id="OM236516">
    <property type="protein sequence ID" value="UNY48911.1"/>
    <property type="molecule type" value="Genomic_DNA"/>
</dbReference>
<dbReference type="Proteomes" id="UP000831021">
    <property type="component" value="Segment"/>
</dbReference>
<reference evidence="1 2" key="1">
    <citation type="submission" date="2022-01" db="EMBL/GenBank/DDBJ databases">
        <authorList>
            <person name="Stokar-Avihail A."/>
        </authorList>
    </citation>
    <scope>NUCLEOTIDE SEQUENCE [LARGE SCALE GENOMIC DNA]</scope>
</reference>
<gene>
    <name evidence="1" type="ORF">fado_196</name>
</gene>
<protein>
    <submittedName>
        <fullName evidence="1">Uncharacterized protein</fullName>
    </submittedName>
</protein>
<accession>A0AAE9K8M6</accession>
<evidence type="ECO:0000313" key="2">
    <source>
        <dbReference type="Proteomes" id="UP000831021"/>
    </source>
</evidence>
<keyword evidence="2" id="KW-1185">Reference proteome</keyword>
<name>A0AAE9K8M6_9CAUD</name>
<organism evidence="1 2">
    <name type="scientific">Bacillus phage FADO</name>
    <dbReference type="NCBI Taxonomy" id="2917160"/>
    <lineage>
        <taxon>Viruses</taxon>
        <taxon>Duplodnaviria</taxon>
        <taxon>Heunggongvirae</taxon>
        <taxon>Uroviricota</taxon>
        <taxon>Caudoviricetes</taxon>
        <taxon>Heleneionescovirinae</taxon>
        <taxon>Zhangjivirus</taxon>
        <taxon>Zhangjivirus fado</taxon>
    </lineage>
</organism>